<dbReference type="PRINTS" id="PR00111">
    <property type="entry name" value="ABHYDROLASE"/>
</dbReference>
<reference evidence="2 3" key="1">
    <citation type="submission" date="2019-06" db="EMBL/GenBank/DDBJ databases">
        <title>Tsukamurella conjunctivitidis sp. nov., Tsukamurella assacharolytica sp. nov. and Tsukamurella sputae sp. nov. isolated from patients with conjunctivitis, bacteraemia (lymphoma) and respiratory infection (sputum) in Hong Kong.</title>
        <authorList>
            <person name="Teng J.L.L."/>
            <person name="Lee H.H."/>
            <person name="Fong J.Y.H."/>
            <person name="Fok K.M.N."/>
            <person name="Lau S.K.P."/>
            <person name="Woo P.C.Y."/>
        </authorList>
    </citation>
    <scope>NUCLEOTIDE SEQUENCE [LARGE SCALE GENOMIC DNA]</scope>
    <source>
        <strain evidence="2 3">HKU72</strain>
    </source>
</reference>
<dbReference type="InterPro" id="IPR050471">
    <property type="entry name" value="AB_hydrolase"/>
</dbReference>
<dbReference type="Proteomes" id="UP000319375">
    <property type="component" value="Unassembled WGS sequence"/>
</dbReference>
<accession>A0A5C5S434</accession>
<dbReference type="Gene3D" id="3.40.50.1820">
    <property type="entry name" value="alpha/beta hydrolase"/>
    <property type="match status" value="1"/>
</dbReference>
<dbReference type="InterPro" id="IPR000073">
    <property type="entry name" value="AB_hydrolase_1"/>
</dbReference>
<dbReference type="PANTHER" id="PTHR43433:SF5">
    <property type="entry name" value="AB HYDROLASE-1 DOMAIN-CONTAINING PROTEIN"/>
    <property type="match status" value="1"/>
</dbReference>
<proteinExistence type="predicted"/>
<dbReference type="AlphaFoldDB" id="A0A5C5S434"/>
<protein>
    <submittedName>
        <fullName evidence="2">Alpha/beta fold hydrolase</fullName>
    </submittedName>
</protein>
<comment type="caution">
    <text evidence="2">The sequence shown here is derived from an EMBL/GenBank/DDBJ whole genome shotgun (WGS) entry which is preliminary data.</text>
</comment>
<keyword evidence="2" id="KW-0378">Hydrolase</keyword>
<dbReference type="InterPro" id="IPR029058">
    <property type="entry name" value="AB_hydrolase_fold"/>
</dbReference>
<sequence>MGSLMTSTVTLGDGTRLQYHLDGPEGAPVLVLSNSIATTSAMWDPTVPMLTDDLRVLRYDTRGHGGSDAPVGAYSMARLGRDVVELLDLLSIDHAHFCGLSLGGMVGQWLAVHEPHRVGRLILANTAAHLGPSNQWDARIASLLSGEELSDTADRFLRNWFPAQLLTDERTVGPFRTTITRMNRAGLAGCLAAVRDFDMRRTVSLVAAPTLVVVGEHDAVCLPEHGELIARTVPSAQMITLPVTHLSNVEAPQAFTAAARQFLLS</sequence>
<name>A0A5C5S434_9ACTN</name>
<keyword evidence="3" id="KW-1185">Reference proteome</keyword>
<dbReference type="PANTHER" id="PTHR43433">
    <property type="entry name" value="HYDROLASE, ALPHA/BETA FOLD FAMILY PROTEIN"/>
    <property type="match status" value="1"/>
</dbReference>
<dbReference type="GO" id="GO:0016787">
    <property type="term" value="F:hydrolase activity"/>
    <property type="evidence" value="ECO:0007669"/>
    <property type="project" value="UniProtKB-KW"/>
</dbReference>
<gene>
    <name evidence="2" type="ORF">FK530_09485</name>
</gene>
<evidence type="ECO:0000313" key="2">
    <source>
        <dbReference type="EMBL" id="TWS29041.1"/>
    </source>
</evidence>
<dbReference type="EMBL" id="VIGX01000004">
    <property type="protein sequence ID" value="TWS29041.1"/>
    <property type="molecule type" value="Genomic_DNA"/>
</dbReference>
<feature type="domain" description="AB hydrolase-1" evidence="1">
    <location>
        <begin position="28"/>
        <end position="251"/>
    </location>
</feature>
<organism evidence="2 3">
    <name type="scientific">Tsukamurella conjunctivitidis</name>
    <dbReference type="NCBI Taxonomy" id="2592068"/>
    <lineage>
        <taxon>Bacteria</taxon>
        <taxon>Bacillati</taxon>
        <taxon>Actinomycetota</taxon>
        <taxon>Actinomycetes</taxon>
        <taxon>Mycobacteriales</taxon>
        <taxon>Tsukamurellaceae</taxon>
        <taxon>Tsukamurella</taxon>
    </lineage>
</organism>
<evidence type="ECO:0000313" key="3">
    <source>
        <dbReference type="Proteomes" id="UP000319375"/>
    </source>
</evidence>
<dbReference type="Pfam" id="PF00561">
    <property type="entry name" value="Abhydrolase_1"/>
    <property type="match status" value="1"/>
</dbReference>
<dbReference type="SUPFAM" id="SSF53474">
    <property type="entry name" value="alpha/beta-Hydrolases"/>
    <property type="match status" value="1"/>
</dbReference>
<dbReference type="OrthoDB" id="9802489at2"/>
<evidence type="ECO:0000259" key="1">
    <source>
        <dbReference type="Pfam" id="PF00561"/>
    </source>
</evidence>